<sequence>MRSRTIVQGIALFCLITAVSSSVLPEAGERTAIDVAEDAANDVSKALLRIRGNYALHTLTSGDQVMSLRIFLGNSSDRGISVDYESVQVDNVQNHFEIHIGKYLGPHGWDAMSSANLSKFSTYDKDLDTSPDHCAEKYKGAWWHTNCYEANLNGLNLNGEHLSKGDGIAWAVPQTIGLNGGYSYPWVRMMIRPAGSWTSRPL</sequence>
<evidence type="ECO:0000256" key="1">
    <source>
        <dbReference type="SAM" id="SignalP"/>
    </source>
</evidence>
<dbReference type="InterPro" id="IPR014716">
    <property type="entry name" value="Fibrinogen_a/b/g_C_1"/>
</dbReference>
<dbReference type="PROSITE" id="PS51406">
    <property type="entry name" value="FIBRINOGEN_C_2"/>
    <property type="match status" value="1"/>
</dbReference>
<dbReference type="Proteomes" id="UP001321473">
    <property type="component" value="Unassembled WGS sequence"/>
</dbReference>
<accession>A0AAQ4F1N5</accession>
<proteinExistence type="predicted"/>
<dbReference type="SUPFAM" id="SSF56496">
    <property type="entry name" value="Fibrinogen C-terminal domain-like"/>
    <property type="match status" value="1"/>
</dbReference>
<dbReference type="AlphaFoldDB" id="A0AAQ4F1N5"/>
<comment type="caution">
    <text evidence="3">The sequence shown here is derived from an EMBL/GenBank/DDBJ whole genome shotgun (WGS) entry which is preliminary data.</text>
</comment>
<dbReference type="Pfam" id="PF00147">
    <property type="entry name" value="Fibrinogen_C"/>
    <property type="match status" value="1"/>
</dbReference>
<keyword evidence="1" id="KW-0732">Signal</keyword>
<gene>
    <name evidence="3" type="ORF">V5799_018031</name>
</gene>
<keyword evidence="4" id="KW-1185">Reference proteome</keyword>
<dbReference type="EMBL" id="JARKHS020008587">
    <property type="protein sequence ID" value="KAK8780628.1"/>
    <property type="molecule type" value="Genomic_DNA"/>
</dbReference>
<protein>
    <recommendedName>
        <fullName evidence="2">Fibrinogen C-terminal domain-containing protein</fullName>
    </recommendedName>
</protein>
<organism evidence="3 4">
    <name type="scientific">Amblyomma americanum</name>
    <name type="common">Lone star tick</name>
    <dbReference type="NCBI Taxonomy" id="6943"/>
    <lineage>
        <taxon>Eukaryota</taxon>
        <taxon>Metazoa</taxon>
        <taxon>Ecdysozoa</taxon>
        <taxon>Arthropoda</taxon>
        <taxon>Chelicerata</taxon>
        <taxon>Arachnida</taxon>
        <taxon>Acari</taxon>
        <taxon>Parasitiformes</taxon>
        <taxon>Ixodida</taxon>
        <taxon>Ixodoidea</taxon>
        <taxon>Ixodidae</taxon>
        <taxon>Amblyomminae</taxon>
        <taxon>Amblyomma</taxon>
    </lineage>
</organism>
<dbReference type="InterPro" id="IPR002181">
    <property type="entry name" value="Fibrinogen_a/b/g_C_dom"/>
</dbReference>
<dbReference type="PANTHER" id="PTHR19143:SF458">
    <property type="entry name" value="FIBRINOGEN C-TERMINAL DOMAIN-CONTAINING PROTEIN-RELATED"/>
    <property type="match status" value="1"/>
</dbReference>
<dbReference type="PANTHER" id="PTHR19143">
    <property type="entry name" value="FIBRINOGEN/TENASCIN/ANGIOPOEITIN"/>
    <property type="match status" value="1"/>
</dbReference>
<evidence type="ECO:0000313" key="4">
    <source>
        <dbReference type="Proteomes" id="UP001321473"/>
    </source>
</evidence>
<dbReference type="InterPro" id="IPR050373">
    <property type="entry name" value="Fibrinogen_C-term_domain"/>
</dbReference>
<evidence type="ECO:0000259" key="2">
    <source>
        <dbReference type="PROSITE" id="PS51406"/>
    </source>
</evidence>
<feature type="signal peptide" evidence="1">
    <location>
        <begin position="1"/>
        <end position="21"/>
    </location>
</feature>
<dbReference type="Gene3D" id="3.90.215.10">
    <property type="entry name" value="Gamma Fibrinogen, chain A, domain 1"/>
    <property type="match status" value="1"/>
</dbReference>
<dbReference type="InterPro" id="IPR036056">
    <property type="entry name" value="Fibrinogen-like_C"/>
</dbReference>
<dbReference type="GO" id="GO:0005615">
    <property type="term" value="C:extracellular space"/>
    <property type="evidence" value="ECO:0007669"/>
    <property type="project" value="TreeGrafter"/>
</dbReference>
<feature type="chain" id="PRO_5042854827" description="Fibrinogen C-terminal domain-containing protein" evidence="1">
    <location>
        <begin position="22"/>
        <end position="202"/>
    </location>
</feature>
<dbReference type="SMART" id="SM00186">
    <property type="entry name" value="FBG"/>
    <property type="match status" value="1"/>
</dbReference>
<evidence type="ECO:0000313" key="3">
    <source>
        <dbReference type="EMBL" id="KAK8780628.1"/>
    </source>
</evidence>
<feature type="domain" description="Fibrinogen C-terminal" evidence="2">
    <location>
        <begin position="52"/>
        <end position="195"/>
    </location>
</feature>
<reference evidence="3 4" key="1">
    <citation type="journal article" date="2023" name="Arcadia Sci">
        <title>De novo assembly of a long-read Amblyomma americanum tick genome.</title>
        <authorList>
            <person name="Chou S."/>
            <person name="Poskanzer K.E."/>
            <person name="Rollins M."/>
            <person name="Thuy-Boun P.S."/>
        </authorList>
    </citation>
    <scope>NUCLEOTIDE SEQUENCE [LARGE SCALE GENOMIC DNA]</scope>
    <source>
        <strain evidence="3">F_SG_1</strain>
        <tissue evidence="3">Salivary glands</tissue>
    </source>
</reference>
<name>A0AAQ4F1N5_AMBAM</name>